<protein>
    <submittedName>
        <fullName evidence="3">Integumentary mucin C.1-like</fullName>
    </submittedName>
</protein>
<dbReference type="InParanoid" id="A0A6P8H8B3"/>
<feature type="compositionally biased region" description="Low complexity" evidence="1">
    <location>
        <begin position="37"/>
        <end position="52"/>
    </location>
</feature>
<reference evidence="3" key="1">
    <citation type="submission" date="2025-08" db="UniProtKB">
        <authorList>
            <consortium name="RefSeq"/>
        </authorList>
    </citation>
    <scope>IDENTIFICATION</scope>
    <source>
        <tissue evidence="3">Tentacle</tissue>
    </source>
</reference>
<evidence type="ECO:0000313" key="3">
    <source>
        <dbReference type="RefSeq" id="XP_031552679.1"/>
    </source>
</evidence>
<feature type="region of interest" description="Disordered" evidence="1">
    <location>
        <begin position="215"/>
        <end position="315"/>
    </location>
</feature>
<evidence type="ECO:0000256" key="1">
    <source>
        <dbReference type="SAM" id="MobiDB-lite"/>
    </source>
</evidence>
<keyword evidence="2" id="KW-1185">Reference proteome</keyword>
<name>A0A6P8H8B3_ACTTE</name>
<organism evidence="2 3">
    <name type="scientific">Actinia tenebrosa</name>
    <name type="common">Australian red waratah sea anemone</name>
    <dbReference type="NCBI Taxonomy" id="6105"/>
    <lineage>
        <taxon>Eukaryota</taxon>
        <taxon>Metazoa</taxon>
        <taxon>Cnidaria</taxon>
        <taxon>Anthozoa</taxon>
        <taxon>Hexacorallia</taxon>
        <taxon>Actiniaria</taxon>
        <taxon>Actiniidae</taxon>
        <taxon>Actinia</taxon>
    </lineage>
</organism>
<gene>
    <name evidence="3" type="primary">LOC116289881</name>
</gene>
<proteinExistence type="predicted"/>
<sequence>MRTHNPFLALAQVKRNIDMFSSDPSIADSTTVAATTSSSGHTTAVPTTTTPALPYGSRNNTIRFTKKPPNPLVVVIGQNSTNVTLTWEFDFTHCNCVVIDSIRIIRYRKIDETFTKKEIGFFNRINATIITDYSKFQFSVRLNKSYRQGHASFFINDIMKQGYNLNYITVDDLLNNSVYIFTIEIAFQQGNETTKTVNDSVDLRVLAIRPTANATIPTISPNTTIGPTANGTTPTASPNTTTGPTANGTTPTASPNTTTGQTVNGTTPTASPNTTTEPTGNGTAPTASPNTTTGPTTNGTTPTASPSTTTRPTTN</sequence>
<dbReference type="Proteomes" id="UP000515163">
    <property type="component" value="Unplaced"/>
</dbReference>
<evidence type="ECO:0000313" key="2">
    <source>
        <dbReference type="Proteomes" id="UP000515163"/>
    </source>
</evidence>
<feature type="region of interest" description="Disordered" evidence="1">
    <location>
        <begin position="37"/>
        <end position="58"/>
    </location>
</feature>
<dbReference type="GeneID" id="116289881"/>
<feature type="non-terminal residue" evidence="3">
    <location>
        <position position="315"/>
    </location>
</feature>
<dbReference type="KEGG" id="aten:116289881"/>
<feature type="compositionally biased region" description="Low complexity" evidence="1">
    <location>
        <begin position="221"/>
        <end position="315"/>
    </location>
</feature>
<dbReference type="AlphaFoldDB" id="A0A6P8H8B3"/>
<dbReference type="RefSeq" id="XP_031552679.1">
    <property type="nucleotide sequence ID" value="XM_031696819.1"/>
</dbReference>
<accession>A0A6P8H8B3</accession>